<keyword evidence="5 7" id="KW-0808">Transferase</keyword>
<comment type="catalytic activity">
    <reaction evidence="7">
        <text>cytidine(1402) in 16S rRNA + S-adenosyl-L-methionine = N(4)-methylcytidine(1402) in 16S rRNA + S-adenosyl-L-homocysteine + H(+)</text>
        <dbReference type="Rhea" id="RHEA:42928"/>
        <dbReference type="Rhea" id="RHEA-COMP:10286"/>
        <dbReference type="Rhea" id="RHEA-COMP:10287"/>
        <dbReference type="ChEBI" id="CHEBI:15378"/>
        <dbReference type="ChEBI" id="CHEBI:57856"/>
        <dbReference type="ChEBI" id="CHEBI:59789"/>
        <dbReference type="ChEBI" id="CHEBI:74506"/>
        <dbReference type="ChEBI" id="CHEBI:82748"/>
        <dbReference type="EC" id="2.1.1.199"/>
    </reaction>
</comment>
<dbReference type="Pfam" id="PF01795">
    <property type="entry name" value="Methyltransf_5"/>
    <property type="match status" value="1"/>
</dbReference>
<proteinExistence type="inferred from homology"/>
<keyword evidence="6 7" id="KW-0949">S-adenosyl-L-methionine</keyword>
<evidence type="ECO:0000256" key="4">
    <source>
        <dbReference type="ARBA" id="ARBA00022603"/>
    </source>
</evidence>
<dbReference type="EMBL" id="JAQIFT010000048">
    <property type="protein sequence ID" value="MDA3732465.1"/>
    <property type="molecule type" value="Genomic_DNA"/>
</dbReference>
<feature type="binding site" evidence="7">
    <location>
        <position position="108"/>
    </location>
    <ligand>
        <name>S-adenosyl-L-methionine</name>
        <dbReference type="ChEBI" id="CHEBI:59789"/>
    </ligand>
</feature>
<dbReference type="FunFam" id="1.10.150.170:FF:000001">
    <property type="entry name" value="Ribosomal RNA small subunit methyltransferase H"/>
    <property type="match status" value="1"/>
</dbReference>
<dbReference type="AlphaFoldDB" id="A0AA42DP27"/>
<reference evidence="8" key="1">
    <citation type="journal article" date="2023" name="Int. J. Syst. Evol. Microbiol.">
        <title>&lt;i&gt;Holtiella tumoricola&lt;/i&gt; gen. nov. sp. nov., isolated from a human clinical sample.</title>
        <authorList>
            <person name="Allen-Vercoe E."/>
            <person name="Daigneault M.C."/>
            <person name="Vancuren S.J."/>
            <person name="Cochrane K."/>
            <person name="O'Neal L.L."/>
            <person name="Sankaranarayanan K."/>
            <person name="Lawson P.A."/>
        </authorList>
    </citation>
    <scope>NUCLEOTIDE SEQUENCE</scope>
    <source>
        <strain evidence="8">CC70A</strain>
    </source>
</reference>
<evidence type="ECO:0000256" key="6">
    <source>
        <dbReference type="ARBA" id="ARBA00022691"/>
    </source>
</evidence>
<dbReference type="Gene3D" id="1.10.150.170">
    <property type="entry name" value="Putative methyltransferase TM0872, insert domain"/>
    <property type="match status" value="1"/>
</dbReference>
<feature type="binding site" evidence="7">
    <location>
        <begin position="33"/>
        <end position="35"/>
    </location>
    <ligand>
        <name>S-adenosyl-L-methionine</name>
        <dbReference type="ChEBI" id="CHEBI:59789"/>
    </ligand>
</feature>
<dbReference type="Gene3D" id="3.40.50.150">
    <property type="entry name" value="Vaccinia Virus protein VP39"/>
    <property type="match status" value="1"/>
</dbReference>
<keyword evidence="3 7" id="KW-0698">rRNA processing</keyword>
<dbReference type="SUPFAM" id="SSF81799">
    <property type="entry name" value="Putative methyltransferase TM0872, insert domain"/>
    <property type="match status" value="1"/>
</dbReference>
<keyword evidence="4 7" id="KW-0489">Methyltransferase</keyword>
<dbReference type="EC" id="2.1.1.199" evidence="7"/>
<feature type="binding site" evidence="7">
    <location>
        <position position="80"/>
    </location>
    <ligand>
        <name>S-adenosyl-L-methionine</name>
        <dbReference type="ChEBI" id="CHEBI:59789"/>
    </ligand>
</feature>
<dbReference type="NCBIfam" id="TIGR00006">
    <property type="entry name" value="16S rRNA (cytosine(1402)-N(4))-methyltransferase RsmH"/>
    <property type="match status" value="1"/>
</dbReference>
<dbReference type="PANTHER" id="PTHR11265:SF0">
    <property type="entry name" value="12S RRNA N4-METHYLCYTIDINE METHYLTRANSFERASE"/>
    <property type="match status" value="1"/>
</dbReference>
<dbReference type="Proteomes" id="UP001169242">
    <property type="component" value="Unassembled WGS sequence"/>
</dbReference>
<comment type="similarity">
    <text evidence="1 7">Belongs to the methyltransferase superfamily. RsmH family.</text>
</comment>
<evidence type="ECO:0000256" key="7">
    <source>
        <dbReference type="HAMAP-Rule" id="MF_01007"/>
    </source>
</evidence>
<keyword evidence="9" id="KW-1185">Reference proteome</keyword>
<evidence type="ECO:0000313" key="8">
    <source>
        <dbReference type="EMBL" id="MDA3732465.1"/>
    </source>
</evidence>
<evidence type="ECO:0000256" key="5">
    <source>
        <dbReference type="ARBA" id="ARBA00022679"/>
    </source>
</evidence>
<dbReference type="InterPro" id="IPR002903">
    <property type="entry name" value="RsmH"/>
</dbReference>
<evidence type="ECO:0000256" key="1">
    <source>
        <dbReference type="ARBA" id="ARBA00010396"/>
    </source>
</evidence>
<accession>A0AA42DP27</accession>
<evidence type="ECO:0000313" key="9">
    <source>
        <dbReference type="Proteomes" id="UP001169242"/>
    </source>
</evidence>
<dbReference type="InterPro" id="IPR029063">
    <property type="entry name" value="SAM-dependent_MTases_sf"/>
</dbReference>
<dbReference type="GO" id="GO:0005737">
    <property type="term" value="C:cytoplasm"/>
    <property type="evidence" value="ECO:0007669"/>
    <property type="project" value="UniProtKB-SubCell"/>
</dbReference>
<dbReference type="SUPFAM" id="SSF53335">
    <property type="entry name" value="S-adenosyl-L-methionine-dependent methyltransferases"/>
    <property type="match status" value="1"/>
</dbReference>
<evidence type="ECO:0000256" key="3">
    <source>
        <dbReference type="ARBA" id="ARBA00022552"/>
    </source>
</evidence>
<gene>
    <name evidence="7 8" type="primary">rsmH</name>
    <name evidence="8" type="ORF">PBV87_13310</name>
</gene>
<comment type="subcellular location">
    <subcellularLocation>
        <location evidence="7">Cytoplasm</location>
    </subcellularLocation>
</comment>
<comment type="caution">
    <text evidence="8">The sequence shown here is derived from an EMBL/GenBank/DDBJ whole genome shotgun (WGS) entry which is preliminary data.</text>
</comment>
<feature type="binding site" evidence="7">
    <location>
        <position position="53"/>
    </location>
    <ligand>
        <name>S-adenosyl-L-methionine</name>
        <dbReference type="ChEBI" id="CHEBI:59789"/>
    </ligand>
</feature>
<comment type="function">
    <text evidence="7">Specifically methylates the N4 position of cytidine in position 1402 (C1402) of 16S rRNA.</text>
</comment>
<dbReference type="PIRSF" id="PIRSF004486">
    <property type="entry name" value="MraW"/>
    <property type="match status" value="1"/>
</dbReference>
<name>A0AA42DP27_9FIRM</name>
<dbReference type="HAMAP" id="MF_01007">
    <property type="entry name" value="16SrRNA_methyltr_H"/>
    <property type="match status" value="1"/>
</dbReference>
<dbReference type="PANTHER" id="PTHR11265">
    <property type="entry name" value="S-ADENOSYL-METHYLTRANSFERASE MRAW"/>
    <property type="match status" value="1"/>
</dbReference>
<dbReference type="GO" id="GO:0071424">
    <property type="term" value="F:rRNA (cytosine-N4-)-methyltransferase activity"/>
    <property type="evidence" value="ECO:0007669"/>
    <property type="project" value="UniProtKB-UniRule"/>
</dbReference>
<dbReference type="InterPro" id="IPR023397">
    <property type="entry name" value="SAM-dep_MeTrfase_MraW_recog"/>
</dbReference>
<evidence type="ECO:0000256" key="2">
    <source>
        <dbReference type="ARBA" id="ARBA00022490"/>
    </source>
</evidence>
<protein>
    <recommendedName>
        <fullName evidence="7">Ribosomal RNA small subunit methyltransferase H</fullName>
        <ecNumber evidence="7">2.1.1.199</ecNumber>
    </recommendedName>
    <alternativeName>
        <fullName evidence="7">16S rRNA m(4)C1402 methyltransferase</fullName>
    </alternativeName>
    <alternativeName>
        <fullName evidence="7">rRNA (cytosine-N(4)-)-methyltransferase RsmH</fullName>
    </alternativeName>
</protein>
<organism evidence="8 9">
    <name type="scientific">Holtiella tumoricola</name>
    <dbReference type="NCBI Taxonomy" id="3018743"/>
    <lineage>
        <taxon>Bacteria</taxon>
        <taxon>Bacillati</taxon>
        <taxon>Bacillota</taxon>
        <taxon>Clostridia</taxon>
        <taxon>Lachnospirales</taxon>
        <taxon>Cellulosilyticaceae</taxon>
        <taxon>Holtiella</taxon>
    </lineage>
</organism>
<sequence length="311" mass="35203">MNFEHVSVLLNECIEGLDIKEDGTYADGTLGGAGHAGEVCKRLSEKGHFIGIDQDTNALKASTERLAHVKPQVTLVHNNFSEVAEILKEHAPDGIDGMLIDLGVSSHQLDEPSRGFSYMHDAPLDMRMNQESDFSAYEVVNEYSEDELFKVIKSYGEENWARRIAQFVVETRQEKPIETTHELVDVIKRAIPAKARKDGPHPAKRTFQAIRIEVNKELDIIRPTILDVVPYLKKGGRLCIITFHSIEDRIVKHTFKELEDPCTCPRNIPMCICGKTPQVRVITRKPILPSEEELEFNPRARSAKLRIIEKL</sequence>
<dbReference type="RefSeq" id="WP_053985167.1">
    <property type="nucleotide sequence ID" value="NZ_JAQIFT010000048.1"/>
</dbReference>
<dbReference type="GO" id="GO:0070475">
    <property type="term" value="P:rRNA base methylation"/>
    <property type="evidence" value="ECO:0007669"/>
    <property type="project" value="UniProtKB-UniRule"/>
</dbReference>
<keyword evidence="2 7" id="KW-0963">Cytoplasm</keyword>
<feature type="binding site" evidence="7">
    <location>
        <position position="101"/>
    </location>
    <ligand>
        <name>S-adenosyl-L-methionine</name>
        <dbReference type="ChEBI" id="CHEBI:59789"/>
    </ligand>
</feature>